<dbReference type="PANTHER" id="PTHR35867:SF1">
    <property type="entry name" value="PROTEIN RSEC"/>
    <property type="match status" value="1"/>
</dbReference>
<dbReference type="AlphaFoldDB" id="A0A1I4WGK5"/>
<evidence type="ECO:0000256" key="1">
    <source>
        <dbReference type="SAM" id="Phobius"/>
    </source>
</evidence>
<dbReference type="PIRSF" id="PIRSF004923">
    <property type="entry name" value="RseC"/>
    <property type="match status" value="1"/>
</dbReference>
<sequence length="154" mass="16552">MIESEVEVISVEDEYAWVRVKPHGSCGNCDPESGCKTVALTRLFGGAQEFRVRNPIDAQPGDLVLVSVDDGMLLKSALWGYGLPLALLMAGATLGHLFAPTRMANRIALLGAVVGALAAFMVLWIRRSKMVEPVIVEKRGPGQPTSSTCKNQSQ</sequence>
<dbReference type="InterPro" id="IPR007359">
    <property type="entry name" value="SigmaE_reg_RseC_MucC"/>
</dbReference>
<reference evidence="3" key="1">
    <citation type="submission" date="2016-10" db="EMBL/GenBank/DDBJ databases">
        <authorList>
            <person name="Varghese N."/>
            <person name="Submissions S."/>
        </authorList>
    </citation>
    <scope>NUCLEOTIDE SEQUENCE [LARGE SCALE GENOMIC DNA]</scope>
    <source>
        <strain evidence="3">DSM 6150</strain>
    </source>
</reference>
<name>A0A1I4WGK5_9NEIS</name>
<keyword evidence="1" id="KW-0472">Membrane</keyword>
<dbReference type="OrthoDB" id="8536337at2"/>
<dbReference type="RefSeq" id="WP_091191189.1">
    <property type="nucleotide sequence ID" value="NZ_FOVE01000003.1"/>
</dbReference>
<evidence type="ECO:0000313" key="3">
    <source>
        <dbReference type="Proteomes" id="UP000242869"/>
    </source>
</evidence>
<dbReference type="Pfam" id="PF04246">
    <property type="entry name" value="RseC_MucC"/>
    <property type="match status" value="1"/>
</dbReference>
<dbReference type="STRING" id="83765.SAMN05660284_00588"/>
<dbReference type="PANTHER" id="PTHR35867">
    <property type="entry name" value="PROTEIN RSEC"/>
    <property type="match status" value="1"/>
</dbReference>
<organism evidence="2 3">
    <name type="scientific">Formivibrio citricus</name>
    <dbReference type="NCBI Taxonomy" id="83765"/>
    <lineage>
        <taxon>Bacteria</taxon>
        <taxon>Pseudomonadati</taxon>
        <taxon>Pseudomonadota</taxon>
        <taxon>Betaproteobacteria</taxon>
        <taxon>Neisseriales</taxon>
        <taxon>Chitinibacteraceae</taxon>
        <taxon>Formivibrio</taxon>
    </lineage>
</organism>
<feature type="transmembrane region" description="Helical" evidence="1">
    <location>
        <begin position="104"/>
        <end position="125"/>
    </location>
</feature>
<feature type="transmembrane region" description="Helical" evidence="1">
    <location>
        <begin position="78"/>
        <end position="98"/>
    </location>
</feature>
<protein>
    <submittedName>
        <fullName evidence="2">Positive regulator of sigma(E), RseC/MucC</fullName>
    </submittedName>
</protein>
<dbReference type="InterPro" id="IPR026268">
    <property type="entry name" value="RseC"/>
</dbReference>
<gene>
    <name evidence="2" type="ORF">SAMN05660284_00588</name>
</gene>
<evidence type="ECO:0000313" key="2">
    <source>
        <dbReference type="EMBL" id="SFN12403.1"/>
    </source>
</evidence>
<proteinExistence type="predicted"/>
<keyword evidence="1" id="KW-1133">Transmembrane helix</keyword>
<keyword evidence="3" id="KW-1185">Reference proteome</keyword>
<dbReference type="Proteomes" id="UP000242869">
    <property type="component" value="Unassembled WGS sequence"/>
</dbReference>
<keyword evidence="1" id="KW-0812">Transmembrane</keyword>
<dbReference type="EMBL" id="FOVE01000003">
    <property type="protein sequence ID" value="SFN12403.1"/>
    <property type="molecule type" value="Genomic_DNA"/>
</dbReference>
<accession>A0A1I4WGK5</accession>